<gene>
    <name evidence="3" type="ORF">H8730_10090</name>
</gene>
<dbReference type="PANTHER" id="PTHR43581">
    <property type="entry name" value="ATP/GTP PHOSPHATASE"/>
    <property type="match status" value="1"/>
</dbReference>
<feature type="domain" description="OLD protein-like TOPRIM" evidence="2">
    <location>
        <begin position="396"/>
        <end position="467"/>
    </location>
</feature>
<evidence type="ECO:0000313" key="4">
    <source>
        <dbReference type="Proteomes" id="UP000657006"/>
    </source>
</evidence>
<keyword evidence="4" id="KW-1185">Reference proteome</keyword>
<organism evidence="3 4">
    <name type="scientific">Bianquea renquensis</name>
    <dbReference type="NCBI Taxonomy" id="2763661"/>
    <lineage>
        <taxon>Bacteria</taxon>
        <taxon>Bacillati</taxon>
        <taxon>Bacillota</taxon>
        <taxon>Clostridia</taxon>
        <taxon>Eubacteriales</taxon>
        <taxon>Bianqueaceae</taxon>
        <taxon>Bianquea</taxon>
    </lineage>
</organism>
<protein>
    <submittedName>
        <fullName evidence="3">AAA family ATPase</fullName>
    </submittedName>
</protein>
<name>A0A926DUE7_9FIRM</name>
<dbReference type="PANTHER" id="PTHR43581:SF4">
    <property type="entry name" value="ATP_GTP PHOSPHATASE"/>
    <property type="match status" value="1"/>
</dbReference>
<dbReference type="Pfam" id="PF13175">
    <property type="entry name" value="AAA_15"/>
    <property type="match status" value="2"/>
</dbReference>
<dbReference type="Pfam" id="PF20469">
    <property type="entry name" value="OLD-like_TOPRIM"/>
    <property type="match status" value="1"/>
</dbReference>
<dbReference type="InterPro" id="IPR041685">
    <property type="entry name" value="AAA_GajA/Old/RecF-like"/>
</dbReference>
<dbReference type="EMBL" id="JACRSQ010000013">
    <property type="protein sequence ID" value="MBC8543894.1"/>
    <property type="molecule type" value="Genomic_DNA"/>
</dbReference>
<evidence type="ECO:0000313" key="3">
    <source>
        <dbReference type="EMBL" id="MBC8543894.1"/>
    </source>
</evidence>
<proteinExistence type="predicted"/>
<dbReference type="Gene3D" id="3.40.50.300">
    <property type="entry name" value="P-loop containing nucleotide triphosphate hydrolases"/>
    <property type="match status" value="1"/>
</dbReference>
<dbReference type="AlphaFoldDB" id="A0A926DUE7"/>
<feature type="domain" description="Endonuclease GajA/Old nuclease/RecF-like AAA" evidence="1">
    <location>
        <begin position="244"/>
        <end position="349"/>
    </location>
</feature>
<dbReference type="Proteomes" id="UP000657006">
    <property type="component" value="Unassembled WGS sequence"/>
</dbReference>
<dbReference type="InterPro" id="IPR051396">
    <property type="entry name" value="Bact_Antivir_Def_Nuclease"/>
</dbReference>
<dbReference type="InterPro" id="IPR027417">
    <property type="entry name" value="P-loop_NTPase"/>
</dbReference>
<sequence>MRIVSLDIQNFRCIKQAHIAFKSQTVLVGDNNCGKSTVLEAIDLVLGPDRMSRHPVVDEYDFFTGKYLNNDEPIQILSEVVVIDLSEEQLRYFNSHIEWYDTENMSMLSEPPASQTDKDNVVPALRVRFVGNYNKDEDDFEGYTYYANPPAIADGKPDVFSKKDKRMCGFLYLRTLRTGSRALSMEHGSLLDIILSIKELRPQMWEDVIHQINHVTVAAEPELGISEVLTSLQDEIHKLLPADTANNPVMKVSDLTRENLRRAITVFLDSGLRREDDTVYAVPYYKMGTGTINVLVLSLLRIIANLKQKVIFAMEEPEIAIPPYIQKSIITNVLSNSHQAIFTSHSPYVLEEFSPDNVIVLSNDMGVLNYEAAKLPPQVKLKAYREDLRRKYFESLLSKRVLITEGRTEYDVYSAAARRLEELDSAKYASFDRMGIALVNAESDSKVAPLGKYYKSLNKTVYAVFDKQDEAASKNIAESVDEAYEAQEHGIENVVLNGISEAALRRYTNEIIADGRWPSDLVGETPTPDVNYSELKGIMFKFFKRKKGEGALADLIAQCKADEFPTFVSDTISDIKSKIDSILLE</sequence>
<comment type="caution">
    <text evidence="3">The sequence shown here is derived from an EMBL/GenBank/DDBJ whole genome shotgun (WGS) entry which is preliminary data.</text>
</comment>
<dbReference type="InterPro" id="IPR034139">
    <property type="entry name" value="TOPRIM_OLD"/>
</dbReference>
<dbReference type="SUPFAM" id="SSF52540">
    <property type="entry name" value="P-loop containing nucleoside triphosphate hydrolases"/>
    <property type="match status" value="1"/>
</dbReference>
<evidence type="ECO:0000259" key="2">
    <source>
        <dbReference type="Pfam" id="PF20469"/>
    </source>
</evidence>
<accession>A0A926DUE7</accession>
<reference evidence="3" key="1">
    <citation type="submission" date="2020-08" db="EMBL/GenBank/DDBJ databases">
        <title>Genome public.</title>
        <authorList>
            <person name="Liu C."/>
            <person name="Sun Q."/>
        </authorList>
    </citation>
    <scope>NUCLEOTIDE SEQUENCE</scope>
    <source>
        <strain evidence="3">NSJ-32</strain>
    </source>
</reference>
<evidence type="ECO:0000259" key="1">
    <source>
        <dbReference type="Pfam" id="PF13175"/>
    </source>
</evidence>
<feature type="domain" description="Endonuclease GajA/Old nuclease/RecF-like AAA" evidence="1">
    <location>
        <begin position="1"/>
        <end position="77"/>
    </location>
</feature>
<dbReference type="RefSeq" id="WP_177714680.1">
    <property type="nucleotide sequence ID" value="NZ_JACRSQ010000013.1"/>
</dbReference>